<evidence type="ECO:0000256" key="10">
    <source>
        <dbReference type="ARBA" id="ARBA00022723"/>
    </source>
</evidence>
<evidence type="ECO:0000256" key="14">
    <source>
        <dbReference type="ARBA" id="ARBA00051661"/>
    </source>
</evidence>
<keyword evidence="16" id="KW-0472">Membrane</keyword>
<dbReference type="Gene3D" id="3.80.30.20">
    <property type="entry name" value="tm_1862 like domain"/>
    <property type="match status" value="1"/>
</dbReference>
<feature type="domain" description="Radical SAM core" evidence="18">
    <location>
        <begin position="159"/>
        <end position="391"/>
    </location>
</feature>
<evidence type="ECO:0000256" key="6">
    <source>
        <dbReference type="ARBA" id="ARBA00022485"/>
    </source>
</evidence>
<dbReference type="SFLD" id="SFLDG01082">
    <property type="entry name" value="B12-binding_domain_containing"/>
    <property type="match status" value="1"/>
</dbReference>
<proteinExistence type="inferred from homology"/>
<sequence length="598" mass="64657">MEDIEDVLGPAGLSGGGAPPGLRLPLAAVAVKPKRRSSRVAQTPPQPEARIPGTQTIYVKTFGCSHNQASFPPHSSLLSDSEYMSGQLSAFGYAITEEPEGADLWLINTQGLKELEGISIIGVQQIDRVVEVVEETLKGHEVRLLSRKTLPSLDLPKVRKNKFIEILPINVGCLGACTYCKTKHARGHLGSYTIDSLVDRVKTVVSEGVREIWLSSEDTGAYGRDIGTNLPNLLNAIVAELPVDQSTMLRIGMTNPPFILEHLKEIAAILRHPCVYSFLHVPVQSGSDAVLTAMNREYTVGEFRKVVDTLCELVPGMQIATDIICGFPGETDEDFAETVNLVKEYQFPQVHISQFYPRPGTPAARMKKVPSNDVKKRSRELTSVFESFSPYQGMEGKVERIWITEIATDGVHLVGHTKGYIQVLVIAPDGMLGTSADAKITSVGRWSVFGEVIEGSVVVGEAPKQTSIEPQKEHIQNQVEEAVCCATDSCGTCACSDAAQHCVPERCEDTPDAPQTSGDVNRQEAVQSTLVRRNVEGSTKASGSNAAQSVGKEPQANVVTRRGVYVDTILWCGLAVSFAATVALLVLLTGKISSTSSY</sequence>
<dbReference type="InterPro" id="IPR058240">
    <property type="entry name" value="rSAM_sf"/>
</dbReference>
<dbReference type="STRING" id="4540.A0A3L6PVZ1"/>
<evidence type="ECO:0000256" key="12">
    <source>
        <dbReference type="ARBA" id="ARBA00023014"/>
    </source>
</evidence>
<keyword evidence="8" id="KW-0949">S-adenosyl-L-methionine</keyword>
<evidence type="ECO:0000256" key="5">
    <source>
        <dbReference type="ARBA" id="ARBA00018810"/>
    </source>
</evidence>
<dbReference type="GO" id="GO:0051539">
    <property type="term" value="F:4 iron, 4 sulfur cluster binding"/>
    <property type="evidence" value="ECO:0007669"/>
    <property type="project" value="UniProtKB-KW"/>
</dbReference>
<comment type="catalytic activity">
    <reaction evidence="14">
        <text>N(6)-L-threonylcarbamoyladenosine(37) in tRNA + (sulfur carrier)-SH + AH2 + 2 S-adenosyl-L-methionine = 2-methylsulfanyl-N(6)-L-threonylcarbamoyladenosine(37) in tRNA + (sulfur carrier)-H + 5'-deoxyadenosine + L-methionine + A + S-adenosyl-L-homocysteine + 2 H(+)</text>
        <dbReference type="Rhea" id="RHEA:37075"/>
        <dbReference type="Rhea" id="RHEA-COMP:10163"/>
        <dbReference type="Rhea" id="RHEA-COMP:11092"/>
        <dbReference type="Rhea" id="RHEA-COMP:14737"/>
        <dbReference type="Rhea" id="RHEA-COMP:14739"/>
        <dbReference type="ChEBI" id="CHEBI:13193"/>
        <dbReference type="ChEBI" id="CHEBI:15378"/>
        <dbReference type="ChEBI" id="CHEBI:17319"/>
        <dbReference type="ChEBI" id="CHEBI:17499"/>
        <dbReference type="ChEBI" id="CHEBI:29917"/>
        <dbReference type="ChEBI" id="CHEBI:57844"/>
        <dbReference type="ChEBI" id="CHEBI:57856"/>
        <dbReference type="ChEBI" id="CHEBI:59789"/>
        <dbReference type="ChEBI" id="CHEBI:64428"/>
        <dbReference type="ChEBI" id="CHEBI:74418"/>
        <dbReference type="ChEBI" id="CHEBI:74420"/>
        <dbReference type="EC" id="2.8.4.5"/>
    </reaction>
</comment>
<keyword evidence="7" id="KW-0808">Transferase</keyword>
<keyword evidence="9" id="KW-0819">tRNA processing</keyword>
<dbReference type="PANTHER" id="PTHR11918">
    <property type="entry name" value="RADICAL SAM PROTEINS"/>
    <property type="match status" value="1"/>
</dbReference>
<evidence type="ECO:0000259" key="18">
    <source>
        <dbReference type="PROSITE" id="PS51918"/>
    </source>
</evidence>
<dbReference type="PROSITE" id="PS50926">
    <property type="entry name" value="TRAM"/>
    <property type="match status" value="1"/>
</dbReference>
<keyword evidence="11" id="KW-0408">Iron</keyword>
<comment type="similarity">
    <text evidence="3">Belongs to the methylthiotransferase family. CDKAL1 subfamily.</text>
</comment>
<comment type="caution">
    <text evidence="19">The sequence shown here is derived from an EMBL/GenBank/DDBJ whole genome shotgun (WGS) entry which is preliminary data.</text>
</comment>
<keyword evidence="16" id="KW-1133">Transmembrane helix</keyword>
<dbReference type="Pfam" id="PF04055">
    <property type="entry name" value="Radical_SAM"/>
    <property type="match status" value="1"/>
</dbReference>
<dbReference type="PROSITE" id="PS51918">
    <property type="entry name" value="RADICAL_SAM"/>
    <property type="match status" value="1"/>
</dbReference>
<organism evidence="19 20">
    <name type="scientific">Panicum miliaceum</name>
    <name type="common">Proso millet</name>
    <name type="synonym">Broomcorn millet</name>
    <dbReference type="NCBI Taxonomy" id="4540"/>
    <lineage>
        <taxon>Eukaryota</taxon>
        <taxon>Viridiplantae</taxon>
        <taxon>Streptophyta</taxon>
        <taxon>Embryophyta</taxon>
        <taxon>Tracheophyta</taxon>
        <taxon>Spermatophyta</taxon>
        <taxon>Magnoliopsida</taxon>
        <taxon>Liliopsida</taxon>
        <taxon>Poales</taxon>
        <taxon>Poaceae</taxon>
        <taxon>PACMAD clade</taxon>
        <taxon>Panicoideae</taxon>
        <taxon>Panicodae</taxon>
        <taxon>Paniceae</taxon>
        <taxon>Panicinae</taxon>
        <taxon>Panicum</taxon>
        <taxon>Panicum sect. Panicum</taxon>
    </lineage>
</organism>
<dbReference type="EC" id="2.8.4.5" evidence="4"/>
<dbReference type="GO" id="GO:0005783">
    <property type="term" value="C:endoplasmic reticulum"/>
    <property type="evidence" value="ECO:0007669"/>
    <property type="project" value="TreeGrafter"/>
</dbReference>
<dbReference type="PANTHER" id="PTHR11918:SF45">
    <property type="entry name" value="THREONYLCARBAMOYLADENOSINE TRNA METHYLTHIOTRANSFERASE"/>
    <property type="match status" value="1"/>
</dbReference>
<dbReference type="InterPro" id="IPR002792">
    <property type="entry name" value="TRAM_dom"/>
</dbReference>
<dbReference type="GO" id="GO:0035598">
    <property type="term" value="F:tRNA (N(6)-L-threonylcarbamoyladenosine(37)-C(2))-methylthiotransferase activity"/>
    <property type="evidence" value="ECO:0007669"/>
    <property type="project" value="UniProtKB-EC"/>
</dbReference>
<evidence type="ECO:0000256" key="8">
    <source>
        <dbReference type="ARBA" id="ARBA00022691"/>
    </source>
</evidence>
<dbReference type="GO" id="GO:0046872">
    <property type="term" value="F:metal ion binding"/>
    <property type="evidence" value="ECO:0007669"/>
    <property type="project" value="UniProtKB-KW"/>
</dbReference>
<protein>
    <recommendedName>
        <fullName evidence="5">Threonylcarbamoyladenosine tRNA methylthiotransferase</fullName>
        <ecNumber evidence="4">2.8.4.5</ecNumber>
    </recommendedName>
    <alternativeName>
        <fullName evidence="13">tRNA-t(6)A37 methylthiotransferase</fullName>
    </alternativeName>
</protein>
<evidence type="ECO:0000256" key="2">
    <source>
        <dbReference type="ARBA" id="ARBA00002399"/>
    </source>
</evidence>
<dbReference type="InterPro" id="IPR007197">
    <property type="entry name" value="rSAM"/>
</dbReference>
<feature type="transmembrane region" description="Helical" evidence="16">
    <location>
        <begin position="568"/>
        <end position="588"/>
    </location>
</feature>
<dbReference type="EMBL" id="PQIB02000015">
    <property type="protein sequence ID" value="RLM64836.1"/>
    <property type="molecule type" value="Genomic_DNA"/>
</dbReference>
<dbReference type="Proteomes" id="UP000275267">
    <property type="component" value="Unassembled WGS sequence"/>
</dbReference>
<dbReference type="InterPro" id="IPR023404">
    <property type="entry name" value="rSAM_horseshoe"/>
</dbReference>
<dbReference type="InterPro" id="IPR020612">
    <property type="entry name" value="Methylthiotransferase_CS"/>
</dbReference>
<dbReference type="Gene3D" id="3.40.50.12160">
    <property type="entry name" value="Methylthiotransferase, N-terminal domain"/>
    <property type="match status" value="1"/>
</dbReference>
<evidence type="ECO:0000256" key="9">
    <source>
        <dbReference type="ARBA" id="ARBA00022694"/>
    </source>
</evidence>
<keyword evidence="16" id="KW-0812">Transmembrane</keyword>
<keyword evidence="20" id="KW-1185">Reference proteome</keyword>
<dbReference type="AlphaFoldDB" id="A0A3L6PVZ1"/>
<comment type="function">
    <text evidence="2">Catalyzes the methylthiolation of N6-threonylcarbamoyladenosine (t(6)A), leading to the formation of 2-methylthio-N6-threonylcarbamoyladenosine (ms(2)t(6)A) at position 37 in tRNAs that read codons beginning with adenine.</text>
</comment>
<evidence type="ECO:0000313" key="19">
    <source>
        <dbReference type="EMBL" id="RLM64836.1"/>
    </source>
</evidence>
<dbReference type="CDD" id="cd01335">
    <property type="entry name" value="Radical_SAM"/>
    <property type="match status" value="1"/>
</dbReference>
<dbReference type="InterPro" id="IPR006466">
    <property type="entry name" value="MiaB-like_arc_euk"/>
</dbReference>
<evidence type="ECO:0000256" key="4">
    <source>
        <dbReference type="ARBA" id="ARBA00013273"/>
    </source>
</evidence>
<keyword evidence="12" id="KW-0411">Iron-sulfur</keyword>
<evidence type="ECO:0000256" key="11">
    <source>
        <dbReference type="ARBA" id="ARBA00023004"/>
    </source>
</evidence>
<dbReference type="SFLD" id="SFLDS00029">
    <property type="entry name" value="Radical_SAM"/>
    <property type="match status" value="1"/>
</dbReference>
<dbReference type="NCBIfam" id="TIGR01578">
    <property type="entry name" value="MiaB-like-B"/>
    <property type="match status" value="1"/>
</dbReference>
<dbReference type="SUPFAM" id="SSF102114">
    <property type="entry name" value="Radical SAM enzymes"/>
    <property type="match status" value="1"/>
</dbReference>
<feature type="compositionally biased region" description="Polar residues" evidence="15">
    <location>
        <begin position="533"/>
        <end position="548"/>
    </location>
</feature>
<dbReference type="InterPro" id="IPR006638">
    <property type="entry name" value="Elp3/MiaA/NifB-like_rSAM"/>
</dbReference>
<feature type="domain" description="TRAM" evidence="17">
    <location>
        <begin position="392"/>
        <end position="454"/>
    </location>
</feature>
<evidence type="ECO:0000256" key="16">
    <source>
        <dbReference type="SAM" id="Phobius"/>
    </source>
</evidence>
<feature type="region of interest" description="Disordered" evidence="15">
    <location>
        <begin position="1"/>
        <end position="22"/>
    </location>
</feature>
<feature type="region of interest" description="Disordered" evidence="15">
    <location>
        <begin position="533"/>
        <end position="553"/>
    </location>
</feature>
<gene>
    <name evidence="19" type="ORF">C2845_PM16G07910</name>
</gene>
<accession>A0A3L6PVZ1</accession>
<evidence type="ECO:0000256" key="7">
    <source>
        <dbReference type="ARBA" id="ARBA00022679"/>
    </source>
</evidence>
<evidence type="ECO:0000313" key="20">
    <source>
        <dbReference type="Proteomes" id="UP000275267"/>
    </source>
</evidence>
<evidence type="ECO:0000256" key="13">
    <source>
        <dbReference type="ARBA" id="ARBA00031213"/>
    </source>
</evidence>
<dbReference type="OrthoDB" id="1730074at2759"/>
<keyword evidence="6" id="KW-0004">4Fe-4S</keyword>
<dbReference type="FunFam" id="3.80.30.20:FF:000002">
    <property type="entry name" value="threonylcarbamoyladenosine tRNA methylthiotransferase isoform X2"/>
    <property type="match status" value="1"/>
</dbReference>
<reference evidence="20" key="1">
    <citation type="journal article" date="2019" name="Nat. Commun.">
        <title>The genome of broomcorn millet.</title>
        <authorList>
            <person name="Zou C."/>
            <person name="Miki D."/>
            <person name="Li D."/>
            <person name="Tang Q."/>
            <person name="Xiao L."/>
            <person name="Rajput S."/>
            <person name="Deng P."/>
            <person name="Jia W."/>
            <person name="Huang R."/>
            <person name="Zhang M."/>
            <person name="Sun Y."/>
            <person name="Hu J."/>
            <person name="Fu X."/>
            <person name="Schnable P.S."/>
            <person name="Li F."/>
            <person name="Zhang H."/>
            <person name="Feng B."/>
            <person name="Zhu X."/>
            <person name="Liu R."/>
            <person name="Schnable J.C."/>
            <person name="Zhu J.-K."/>
            <person name="Zhang H."/>
        </authorList>
    </citation>
    <scope>NUCLEOTIDE SEQUENCE [LARGE SCALE GENOMIC DNA]</scope>
</reference>
<keyword evidence="10" id="KW-0479">Metal-binding</keyword>
<comment type="cofactor">
    <cofactor evidence="1">
        <name>[4Fe-4S] cluster</name>
        <dbReference type="ChEBI" id="CHEBI:49883"/>
    </cofactor>
</comment>
<evidence type="ECO:0000256" key="1">
    <source>
        <dbReference type="ARBA" id="ARBA00001966"/>
    </source>
</evidence>
<evidence type="ECO:0000259" key="17">
    <source>
        <dbReference type="PROSITE" id="PS50926"/>
    </source>
</evidence>
<dbReference type="SMART" id="SM00729">
    <property type="entry name" value="Elp3"/>
    <property type="match status" value="1"/>
</dbReference>
<evidence type="ECO:0000256" key="3">
    <source>
        <dbReference type="ARBA" id="ARBA00008616"/>
    </source>
</evidence>
<dbReference type="InterPro" id="IPR038135">
    <property type="entry name" value="Methylthiotransferase_N_sf"/>
</dbReference>
<evidence type="ECO:0000256" key="15">
    <source>
        <dbReference type="SAM" id="MobiDB-lite"/>
    </source>
</evidence>
<name>A0A3L6PVZ1_PANMI</name>
<dbReference type="PROSITE" id="PS01278">
    <property type="entry name" value="MTTASE_RADICAL"/>
    <property type="match status" value="1"/>
</dbReference>